<name>A0ACC1QRI9_9HYPO</name>
<evidence type="ECO:0000313" key="2">
    <source>
        <dbReference type="Proteomes" id="UP001148737"/>
    </source>
</evidence>
<sequence>MELILERASLEDDDVRKMAVAFPRLQRLTLKYGFSEYVDNTTAPAFFVGELARAYSGSLTFLSLDWSEAWNIWMEDWQDSGASLRAVAGLAALRELVLLSPEKHRRGQMEEAFWAELLPPGLERLAVTDFSGDRNAMPLVRAVQRCCGKLRAVAFSSERPPEDAAELQSMLATGSIGFDFKYKK</sequence>
<proteinExistence type="predicted"/>
<organism evidence="1 2">
    <name type="scientific">Lecanicillium saksenae</name>
    <dbReference type="NCBI Taxonomy" id="468837"/>
    <lineage>
        <taxon>Eukaryota</taxon>
        <taxon>Fungi</taxon>
        <taxon>Dikarya</taxon>
        <taxon>Ascomycota</taxon>
        <taxon>Pezizomycotina</taxon>
        <taxon>Sordariomycetes</taxon>
        <taxon>Hypocreomycetidae</taxon>
        <taxon>Hypocreales</taxon>
        <taxon>Cordycipitaceae</taxon>
        <taxon>Lecanicillium</taxon>
    </lineage>
</organism>
<protein>
    <submittedName>
        <fullName evidence="1">Uncharacterized protein</fullName>
    </submittedName>
</protein>
<dbReference type="EMBL" id="JANAKD010000828">
    <property type="protein sequence ID" value="KAJ3487662.1"/>
    <property type="molecule type" value="Genomic_DNA"/>
</dbReference>
<reference evidence="1" key="1">
    <citation type="submission" date="2022-07" db="EMBL/GenBank/DDBJ databases">
        <title>Genome Sequence of Lecanicillium saksenae.</title>
        <authorList>
            <person name="Buettner E."/>
        </authorList>
    </citation>
    <scope>NUCLEOTIDE SEQUENCE</scope>
    <source>
        <strain evidence="1">VT-O1</strain>
    </source>
</reference>
<dbReference type="Proteomes" id="UP001148737">
    <property type="component" value="Unassembled WGS sequence"/>
</dbReference>
<accession>A0ACC1QRI9</accession>
<comment type="caution">
    <text evidence="1">The sequence shown here is derived from an EMBL/GenBank/DDBJ whole genome shotgun (WGS) entry which is preliminary data.</text>
</comment>
<evidence type="ECO:0000313" key="1">
    <source>
        <dbReference type="EMBL" id="KAJ3487662.1"/>
    </source>
</evidence>
<gene>
    <name evidence="1" type="ORF">NLG97_g6363</name>
</gene>
<keyword evidence="2" id="KW-1185">Reference proteome</keyword>